<proteinExistence type="predicted"/>
<name>A0A0F9Q8D0_9ZZZZ</name>
<protein>
    <submittedName>
        <fullName evidence="1">Uncharacterized protein</fullName>
    </submittedName>
</protein>
<organism evidence="1">
    <name type="scientific">marine sediment metagenome</name>
    <dbReference type="NCBI Taxonomy" id="412755"/>
    <lineage>
        <taxon>unclassified sequences</taxon>
        <taxon>metagenomes</taxon>
        <taxon>ecological metagenomes</taxon>
    </lineage>
</organism>
<gene>
    <name evidence="1" type="ORF">LCGC14_1046170</name>
</gene>
<dbReference type="Gene3D" id="3.90.1480.10">
    <property type="entry name" value="Alpha-2,3-sialyltransferase"/>
    <property type="match status" value="1"/>
</dbReference>
<evidence type="ECO:0000313" key="1">
    <source>
        <dbReference type="EMBL" id="KKN09476.1"/>
    </source>
</evidence>
<sequence>MKILTQEQFKKKKTSDTIFVLGSGWSINNVTDDEWNIIKKHNSAGFNWSCKHSFEPTFFLIREQANLPQRKHKGETIKTLIKRVNRYTQTACIICDVRKHTPRAYNYGGDKRITAQCIVVRDNNNRKHSRKPHKYFKLDPFKHGLIHGRCTMYNILHLVTYLQYKQVVFVGVDLRDSRYFWLDKKDTRHTLVKKGKKHDGKHPITSDMMRLIKRCRKLPFDMYVSYKKSLLKRRIPYKSIQEFS</sequence>
<reference evidence="1" key="1">
    <citation type="journal article" date="2015" name="Nature">
        <title>Complex archaea that bridge the gap between prokaryotes and eukaryotes.</title>
        <authorList>
            <person name="Spang A."/>
            <person name="Saw J.H."/>
            <person name="Jorgensen S.L."/>
            <person name="Zaremba-Niedzwiedzka K."/>
            <person name="Martijn J."/>
            <person name="Lind A.E."/>
            <person name="van Eijk R."/>
            <person name="Schleper C."/>
            <person name="Guy L."/>
            <person name="Ettema T.J."/>
        </authorList>
    </citation>
    <scope>NUCLEOTIDE SEQUENCE</scope>
</reference>
<dbReference type="EMBL" id="LAZR01004343">
    <property type="protein sequence ID" value="KKN09476.1"/>
    <property type="molecule type" value="Genomic_DNA"/>
</dbReference>
<dbReference type="AlphaFoldDB" id="A0A0F9Q8D0"/>
<comment type="caution">
    <text evidence="1">The sequence shown here is derived from an EMBL/GenBank/DDBJ whole genome shotgun (WGS) entry which is preliminary data.</text>
</comment>
<accession>A0A0F9Q8D0</accession>